<gene>
    <name evidence="2" type="ORF">ATANTOWER_003195</name>
</gene>
<evidence type="ECO:0000313" key="3">
    <source>
        <dbReference type="Proteomes" id="UP001345963"/>
    </source>
</evidence>
<evidence type="ECO:0000256" key="1">
    <source>
        <dbReference type="SAM" id="MobiDB-lite"/>
    </source>
</evidence>
<dbReference type="Proteomes" id="UP001345963">
    <property type="component" value="Unassembled WGS sequence"/>
</dbReference>
<feature type="compositionally biased region" description="Polar residues" evidence="1">
    <location>
        <begin position="76"/>
        <end position="87"/>
    </location>
</feature>
<comment type="caution">
    <text evidence="2">The sequence shown here is derived from an EMBL/GenBank/DDBJ whole genome shotgun (WGS) entry which is preliminary data.</text>
</comment>
<name>A0ABU7AP40_9TELE</name>
<feature type="region of interest" description="Disordered" evidence="1">
    <location>
        <begin position="73"/>
        <end position="94"/>
    </location>
</feature>
<keyword evidence="3" id="KW-1185">Reference proteome</keyword>
<evidence type="ECO:0000313" key="2">
    <source>
        <dbReference type="EMBL" id="MED6239190.1"/>
    </source>
</evidence>
<reference evidence="2 3" key="1">
    <citation type="submission" date="2021-07" db="EMBL/GenBank/DDBJ databases">
        <authorList>
            <person name="Palmer J.M."/>
        </authorList>
    </citation>
    <scope>NUCLEOTIDE SEQUENCE [LARGE SCALE GENOMIC DNA]</scope>
    <source>
        <strain evidence="2 3">AT_MEX2019</strain>
        <tissue evidence="2">Muscle</tissue>
    </source>
</reference>
<dbReference type="EMBL" id="JAHUTI010021003">
    <property type="protein sequence ID" value="MED6239190.1"/>
    <property type="molecule type" value="Genomic_DNA"/>
</dbReference>
<accession>A0ABU7AP40</accession>
<proteinExistence type="predicted"/>
<feature type="region of interest" description="Disordered" evidence="1">
    <location>
        <begin position="34"/>
        <end position="58"/>
    </location>
</feature>
<feature type="compositionally biased region" description="Basic and acidic residues" evidence="1">
    <location>
        <begin position="38"/>
        <end position="55"/>
    </location>
</feature>
<sequence>MCKLSTLGHDKETPELSFSVLCVPGYLLITKGLITAKTTKERPHEGPDREEERHQLRQNKYRKLRPVALENESFGLKTQSLQDTNAVRQAGAER</sequence>
<organism evidence="2 3">
    <name type="scientific">Ataeniobius toweri</name>
    <dbReference type="NCBI Taxonomy" id="208326"/>
    <lineage>
        <taxon>Eukaryota</taxon>
        <taxon>Metazoa</taxon>
        <taxon>Chordata</taxon>
        <taxon>Craniata</taxon>
        <taxon>Vertebrata</taxon>
        <taxon>Euteleostomi</taxon>
        <taxon>Actinopterygii</taxon>
        <taxon>Neopterygii</taxon>
        <taxon>Teleostei</taxon>
        <taxon>Neoteleostei</taxon>
        <taxon>Acanthomorphata</taxon>
        <taxon>Ovalentaria</taxon>
        <taxon>Atherinomorphae</taxon>
        <taxon>Cyprinodontiformes</taxon>
        <taxon>Goodeidae</taxon>
        <taxon>Ataeniobius</taxon>
    </lineage>
</organism>
<protein>
    <submittedName>
        <fullName evidence="2">Uncharacterized protein</fullName>
    </submittedName>
</protein>